<dbReference type="EMBL" id="AHKH01000004">
    <property type="protein sequence ID" value="EHQ63952.1"/>
    <property type="molecule type" value="Genomic_DNA"/>
</dbReference>
<evidence type="ECO:0000313" key="2">
    <source>
        <dbReference type="Proteomes" id="UP000003900"/>
    </source>
</evidence>
<dbReference type="AlphaFoldDB" id="H3SAE9"/>
<dbReference type="RefSeq" id="WP_006674990.1">
    <property type="nucleotide sequence ID" value="NZ_AHKH01000004.1"/>
</dbReference>
<keyword evidence="2" id="KW-1185">Reference proteome</keyword>
<proteinExistence type="predicted"/>
<protein>
    <submittedName>
        <fullName evidence="1">Uncharacterized protein</fullName>
    </submittedName>
</protein>
<comment type="caution">
    <text evidence="1">The sequence shown here is derived from an EMBL/GenBank/DDBJ whole genome shotgun (WGS) entry which is preliminary data.</text>
</comment>
<dbReference type="Proteomes" id="UP000003900">
    <property type="component" value="Unassembled WGS sequence"/>
</dbReference>
<reference evidence="1 2" key="1">
    <citation type="journal article" date="2012" name="J. Bacteriol.">
        <title>Genome Sequence of the Pattern-Forming Social Bacterium Paenibacillus dendritiformis C454 Chiral Morphotype.</title>
        <authorList>
            <person name="Sirota-Madi A."/>
            <person name="Olender T."/>
            <person name="Helman Y."/>
            <person name="Brainis I."/>
            <person name="Finkelshtein A."/>
            <person name="Roth D."/>
            <person name="Hagai E."/>
            <person name="Leshkowitz D."/>
            <person name="Brodsky L."/>
            <person name="Galatenko V."/>
            <person name="Nikolaev V."/>
            <person name="Gutnick D.L."/>
            <person name="Lancet D."/>
            <person name="Ben-Jacob E."/>
        </authorList>
    </citation>
    <scope>NUCLEOTIDE SEQUENCE [LARGE SCALE GENOMIC DNA]</scope>
    <source>
        <strain evidence="1 2">C454</strain>
    </source>
</reference>
<accession>H3SAE9</accession>
<dbReference type="PATRIC" id="fig|1131935.3.peg.477"/>
<dbReference type="STRING" id="1131935.PDENDC454_02410"/>
<name>H3SAE9_9BACL</name>
<gene>
    <name evidence="1" type="ORF">PDENDC454_02410</name>
</gene>
<sequence>MNGWIYINNRQGLRRGPHTLGMTNCGKMTEPAEDWPFAIILFYRRRVAGIGIYLEKKDIHRKTGLHGEVIESVII</sequence>
<evidence type="ECO:0000313" key="1">
    <source>
        <dbReference type="EMBL" id="EHQ63952.1"/>
    </source>
</evidence>
<organism evidence="1 2">
    <name type="scientific">Paenibacillus dendritiformis C454</name>
    <dbReference type="NCBI Taxonomy" id="1131935"/>
    <lineage>
        <taxon>Bacteria</taxon>
        <taxon>Bacillati</taxon>
        <taxon>Bacillota</taxon>
        <taxon>Bacilli</taxon>
        <taxon>Bacillales</taxon>
        <taxon>Paenibacillaceae</taxon>
        <taxon>Paenibacillus</taxon>
    </lineage>
</organism>